<dbReference type="Gene3D" id="2.40.30.10">
    <property type="entry name" value="Translation factors"/>
    <property type="match status" value="1"/>
</dbReference>
<feature type="domain" description="FAD-binding FR-type" evidence="21">
    <location>
        <begin position="296"/>
        <end position="408"/>
    </location>
</feature>
<feature type="domain" description="AMOP" evidence="17">
    <location>
        <begin position="1498"/>
        <end position="1653"/>
    </location>
</feature>
<evidence type="ECO:0000256" key="15">
    <source>
        <dbReference type="SAM" id="Phobius"/>
    </source>
</evidence>
<feature type="transmembrane region" description="Helical" evidence="15">
    <location>
        <begin position="2325"/>
        <end position="2344"/>
    </location>
</feature>
<dbReference type="PROSITE" id="PS51233">
    <property type="entry name" value="VWFD"/>
    <property type="match status" value="1"/>
</dbReference>
<dbReference type="InterPro" id="IPR025884">
    <property type="entry name" value="MeCpG-bd_2/3_C_dom"/>
</dbReference>
<dbReference type="Gene3D" id="1.20.1740.10">
    <property type="entry name" value="Amino acid/polyamine transporter I"/>
    <property type="match status" value="1"/>
</dbReference>
<dbReference type="EMBL" id="JYDR01000002">
    <property type="protein sequence ID" value="KRY79110.1"/>
    <property type="molecule type" value="Genomic_DNA"/>
</dbReference>
<accession>A0A0V1EYY5</accession>
<dbReference type="InterPro" id="IPR036400">
    <property type="entry name" value="Cyt_B5-like_heme/steroid_sf"/>
</dbReference>
<dbReference type="PROSITE" id="PS51384">
    <property type="entry name" value="FAD_FR"/>
    <property type="match status" value="1"/>
</dbReference>
<dbReference type="SUPFAM" id="SSF52343">
    <property type="entry name" value="Ferredoxin reductase-like, C-terminal NADP-linked domain"/>
    <property type="match status" value="1"/>
</dbReference>
<name>A0A0V1EYY5_TRIPS</name>
<evidence type="ECO:0000313" key="22">
    <source>
        <dbReference type="EMBL" id="KRY79110.1"/>
    </source>
</evidence>
<keyword evidence="9 15" id="KW-0472">Membrane</keyword>
<dbReference type="SMART" id="SM00723">
    <property type="entry name" value="AMOP"/>
    <property type="match status" value="1"/>
</dbReference>
<dbReference type="GO" id="GO:0046872">
    <property type="term" value="F:metal ion binding"/>
    <property type="evidence" value="ECO:0007669"/>
    <property type="project" value="UniProtKB-KW"/>
</dbReference>
<dbReference type="Pfam" id="PF00173">
    <property type="entry name" value="Cyt-b5"/>
    <property type="match status" value="1"/>
</dbReference>
<dbReference type="GO" id="GO:0015379">
    <property type="term" value="F:potassium:chloride symporter activity"/>
    <property type="evidence" value="ECO:0007669"/>
    <property type="project" value="TreeGrafter"/>
</dbReference>
<dbReference type="InterPro" id="IPR001199">
    <property type="entry name" value="Cyt_B5-like_heme/steroid-bd"/>
</dbReference>
<evidence type="ECO:0000256" key="4">
    <source>
        <dbReference type="ARBA" id="ARBA00022692"/>
    </source>
</evidence>
<dbReference type="Pfam" id="PF16564">
    <property type="entry name" value="MBDa"/>
    <property type="match status" value="1"/>
</dbReference>
<keyword evidence="13" id="KW-0175">Coiled coil</keyword>
<evidence type="ECO:0000256" key="2">
    <source>
        <dbReference type="ARBA" id="ARBA00004141"/>
    </source>
</evidence>
<evidence type="ECO:0000259" key="20">
    <source>
        <dbReference type="PROSITE" id="PS51233"/>
    </source>
</evidence>
<keyword evidence="6 15" id="KW-1133">Transmembrane helix</keyword>
<keyword evidence="12" id="KW-0768">Sushi</keyword>
<feature type="domain" description="VWFD" evidence="20">
    <location>
        <begin position="1665"/>
        <end position="1872"/>
    </location>
</feature>
<dbReference type="SUPFAM" id="SSF55856">
    <property type="entry name" value="Cytochrome b5-like heme/steroid binding domain"/>
    <property type="match status" value="1"/>
</dbReference>
<dbReference type="GO" id="GO:0006397">
    <property type="term" value="P:mRNA processing"/>
    <property type="evidence" value="ECO:0007669"/>
    <property type="project" value="InterPro"/>
</dbReference>
<feature type="disulfide bond" evidence="12">
    <location>
        <begin position="2006"/>
        <end position="2033"/>
    </location>
</feature>
<feature type="transmembrane region" description="Helical" evidence="15">
    <location>
        <begin position="2649"/>
        <end position="2667"/>
    </location>
</feature>
<dbReference type="GO" id="GO:0055075">
    <property type="term" value="P:potassium ion homeostasis"/>
    <property type="evidence" value="ECO:0007669"/>
    <property type="project" value="TreeGrafter"/>
</dbReference>
<dbReference type="GO" id="GO:1990573">
    <property type="term" value="P:potassium ion import across plasma membrane"/>
    <property type="evidence" value="ECO:0007669"/>
    <property type="project" value="TreeGrafter"/>
</dbReference>
<dbReference type="GO" id="GO:0007268">
    <property type="term" value="P:chemical synaptic transmission"/>
    <property type="evidence" value="ECO:0007669"/>
    <property type="project" value="TreeGrafter"/>
</dbReference>
<comment type="caution">
    <text evidence="12">Lacks conserved residue(s) required for the propagation of feature annotation.</text>
</comment>
<dbReference type="PROSITE" id="PS50255">
    <property type="entry name" value="CYTOCHROME_B5_2"/>
    <property type="match status" value="1"/>
</dbReference>
<dbReference type="PANTHER" id="PTHR11827">
    <property type="entry name" value="SOLUTE CARRIER FAMILY 12, CATION COTRANSPORTERS"/>
    <property type="match status" value="1"/>
</dbReference>
<dbReference type="FunFam" id="3.10.120.10:FF:000001">
    <property type="entry name" value="Cytochrome b5 reductase 4"/>
    <property type="match status" value="1"/>
</dbReference>
<dbReference type="Pfam" id="PF05615">
    <property type="entry name" value="THOC7"/>
    <property type="match status" value="1"/>
</dbReference>
<dbReference type="InterPro" id="IPR001433">
    <property type="entry name" value="OxRdtase_FAD/NAD-bd"/>
</dbReference>
<organism evidence="22 23">
    <name type="scientific">Trichinella pseudospiralis</name>
    <name type="common">Parasitic roundworm</name>
    <dbReference type="NCBI Taxonomy" id="6337"/>
    <lineage>
        <taxon>Eukaryota</taxon>
        <taxon>Metazoa</taxon>
        <taxon>Ecdysozoa</taxon>
        <taxon>Nematoda</taxon>
        <taxon>Enoplea</taxon>
        <taxon>Dorylaimia</taxon>
        <taxon>Trichinellida</taxon>
        <taxon>Trichinellidae</taxon>
        <taxon>Trichinella</taxon>
    </lineage>
</organism>
<evidence type="ECO:0000256" key="6">
    <source>
        <dbReference type="ARBA" id="ARBA00022989"/>
    </source>
</evidence>
<gene>
    <name evidence="22" type="primary">Slc12a4</name>
    <name evidence="22" type="ORF">T4A_5977</name>
</gene>
<dbReference type="GO" id="GO:0045202">
    <property type="term" value="C:synapse"/>
    <property type="evidence" value="ECO:0007669"/>
    <property type="project" value="GOC"/>
</dbReference>
<evidence type="ECO:0000259" key="18">
    <source>
        <dbReference type="PROSITE" id="PS50923"/>
    </source>
</evidence>
<comment type="subcellular location">
    <subcellularLocation>
        <location evidence="2">Membrane</location>
        <topology evidence="2">Multi-pass membrane protein</topology>
    </subcellularLocation>
    <subcellularLocation>
        <location evidence="1">Nucleus</location>
    </subcellularLocation>
</comment>
<dbReference type="GO" id="GO:0007160">
    <property type="term" value="P:cell-matrix adhesion"/>
    <property type="evidence" value="ECO:0007669"/>
    <property type="project" value="InterPro"/>
</dbReference>
<dbReference type="SMART" id="SM00539">
    <property type="entry name" value="NIDO"/>
    <property type="match status" value="1"/>
</dbReference>
<dbReference type="GO" id="GO:0006884">
    <property type="term" value="P:cell volume homeostasis"/>
    <property type="evidence" value="ECO:0007669"/>
    <property type="project" value="TreeGrafter"/>
</dbReference>
<keyword evidence="11" id="KW-0539">Nucleus</keyword>
<keyword evidence="7" id="KW-0560">Oxidoreductase</keyword>
<dbReference type="PROSITE" id="PS51220">
    <property type="entry name" value="NIDO"/>
    <property type="match status" value="1"/>
</dbReference>
<dbReference type="InterPro" id="IPR005533">
    <property type="entry name" value="AMOP_dom"/>
</dbReference>
<dbReference type="PROSITE" id="PS00191">
    <property type="entry name" value="CYTOCHROME_B5_1"/>
    <property type="match status" value="1"/>
</dbReference>
<feature type="domain" description="Cytochrome b5 heme-binding" evidence="16">
    <location>
        <begin position="93"/>
        <end position="169"/>
    </location>
</feature>
<feature type="transmembrane region" description="Helical" evidence="15">
    <location>
        <begin position="2165"/>
        <end position="2186"/>
    </location>
</feature>
<evidence type="ECO:0000256" key="10">
    <source>
        <dbReference type="ARBA" id="ARBA00023157"/>
    </source>
</evidence>
<feature type="transmembrane region" description="Helical" evidence="15">
    <location>
        <begin position="2244"/>
        <end position="2265"/>
    </location>
</feature>
<reference evidence="22 23" key="1">
    <citation type="submission" date="2015-01" db="EMBL/GenBank/DDBJ databases">
        <title>Evolution of Trichinella species and genotypes.</title>
        <authorList>
            <person name="Korhonen P.K."/>
            <person name="Edoardo P."/>
            <person name="Giuseppe L.R."/>
            <person name="Gasser R.B."/>
        </authorList>
    </citation>
    <scope>NUCLEOTIDE SEQUENCE [LARGE SCALE GENOMIC DNA]</scope>
    <source>
        <strain evidence="22">ISS13</strain>
    </source>
</reference>
<dbReference type="InterPro" id="IPR004842">
    <property type="entry name" value="SLC12A_fam"/>
</dbReference>
<feature type="transmembrane region" description="Helical" evidence="15">
    <location>
        <begin position="2297"/>
        <end position="2318"/>
    </location>
</feature>
<keyword evidence="8" id="KW-0408">Iron</keyword>
<feature type="transmembrane region" description="Helical" evidence="15">
    <location>
        <begin position="2044"/>
        <end position="2066"/>
    </location>
</feature>
<keyword evidence="4 15" id="KW-0812">Transmembrane</keyword>
<evidence type="ECO:0000256" key="8">
    <source>
        <dbReference type="ARBA" id="ARBA00023004"/>
    </source>
</evidence>
<evidence type="ECO:0008006" key="24">
    <source>
        <dbReference type="Google" id="ProtNLM"/>
    </source>
</evidence>
<evidence type="ECO:0000256" key="12">
    <source>
        <dbReference type="PROSITE-ProRule" id="PRU00302"/>
    </source>
</evidence>
<dbReference type="InterPro" id="IPR039261">
    <property type="entry name" value="FNR_nucleotide-bd"/>
</dbReference>
<dbReference type="CDD" id="cd06183">
    <property type="entry name" value="cyt_b5_reduct_like"/>
    <property type="match status" value="1"/>
</dbReference>
<feature type="region of interest" description="Disordered" evidence="14">
    <location>
        <begin position="700"/>
        <end position="719"/>
    </location>
</feature>
<dbReference type="PROSITE" id="PS50856">
    <property type="entry name" value="AMOP"/>
    <property type="match status" value="1"/>
</dbReference>
<dbReference type="Pfam" id="PF03782">
    <property type="entry name" value="AMOP"/>
    <property type="match status" value="1"/>
</dbReference>
<comment type="caution">
    <text evidence="22">The sequence shown here is derived from an EMBL/GenBank/DDBJ whole genome shotgun (WGS) entry which is preliminary data.</text>
</comment>
<evidence type="ECO:0000259" key="19">
    <source>
        <dbReference type="PROSITE" id="PS51220"/>
    </source>
</evidence>
<dbReference type="SUPFAM" id="SSF57535">
    <property type="entry name" value="Complement control module/SCR domain"/>
    <property type="match status" value="1"/>
</dbReference>
<evidence type="ECO:0000259" key="16">
    <source>
        <dbReference type="PROSITE" id="PS50255"/>
    </source>
</evidence>
<dbReference type="Gene3D" id="3.40.50.80">
    <property type="entry name" value="Nucleotide-binding domain of ferredoxin-NADP reductase (FNR) module"/>
    <property type="match status" value="1"/>
</dbReference>
<dbReference type="GO" id="GO:0000445">
    <property type="term" value="C:THO complex part of transcription export complex"/>
    <property type="evidence" value="ECO:0007669"/>
    <property type="project" value="InterPro"/>
</dbReference>
<dbReference type="GO" id="GO:0005886">
    <property type="term" value="C:plasma membrane"/>
    <property type="evidence" value="ECO:0007669"/>
    <property type="project" value="TreeGrafter"/>
</dbReference>
<evidence type="ECO:0000259" key="21">
    <source>
        <dbReference type="PROSITE" id="PS51384"/>
    </source>
</evidence>
<feature type="transmembrane region" description="Helical" evidence="15">
    <location>
        <begin position="2198"/>
        <end position="2223"/>
    </location>
</feature>
<evidence type="ECO:0000256" key="7">
    <source>
        <dbReference type="ARBA" id="ARBA00023002"/>
    </source>
</evidence>
<dbReference type="InterPro" id="IPR032343">
    <property type="entry name" value="MBD2/MBD3_p55-bd"/>
</dbReference>
<evidence type="ECO:0000259" key="17">
    <source>
        <dbReference type="PROSITE" id="PS50856"/>
    </source>
</evidence>
<feature type="coiled-coil region" evidence="13">
    <location>
        <begin position="911"/>
        <end position="945"/>
    </location>
</feature>
<evidence type="ECO:0000256" key="11">
    <source>
        <dbReference type="ARBA" id="ARBA00023242"/>
    </source>
</evidence>
<dbReference type="InterPro" id="IPR001846">
    <property type="entry name" value="VWF_type-D"/>
</dbReference>
<feature type="compositionally biased region" description="Polar residues" evidence="14">
    <location>
        <begin position="703"/>
        <end position="719"/>
    </location>
</feature>
<feature type="transmembrane region" description="Helical" evidence="15">
    <location>
        <begin position="2593"/>
        <end position="2610"/>
    </location>
</feature>
<dbReference type="SMART" id="SM00216">
    <property type="entry name" value="VWD"/>
    <property type="match status" value="1"/>
</dbReference>
<keyword evidence="10 12" id="KW-1015">Disulfide bond</keyword>
<dbReference type="Pfam" id="PF00175">
    <property type="entry name" value="NAD_binding_1"/>
    <property type="match status" value="1"/>
</dbReference>
<dbReference type="PANTHER" id="PTHR11827:SF53">
    <property type="entry name" value="K+_CL-COTRANSPORTER"/>
    <property type="match status" value="1"/>
</dbReference>
<dbReference type="Pfam" id="PF00094">
    <property type="entry name" value="VWD"/>
    <property type="match status" value="1"/>
</dbReference>
<protein>
    <recommendedName>
        <fullName evidence="24">Cytochrome b5 reductase 4</fullName>
    </recommendedName>
</protein>
<evidence type="ECO:0000256" key="13">
    <source>
        <dbReference type="SAM" id="Coils"/>
    </source>
</evidence>
<sequence>MLTTISFYSSIKISNSIEKMLPTNFSRAHFFSKYSQTLSGFSKSHLMGCSATSKLDMSRKSGKVVGVRPGRSMLHWMNHCRNSSDMAKTGGKILNVTTEMLKKHSTLDDLWIAIQGKVYNVTPYVDFHPGGADILLQAAGSDGTALFNKHHPWVNFDSILKNCFVGYLNKIFTSGEHQLTSNQFLNCGKIVEENIKCSWCRKLDNIELLIYIESQKLFIGMCIVCVTSTSVHLIIHLCNVDLMFNWDLICKACPVESKINQCTDGQVRITIKTLESIIENGEIVKISKEISNHDKYQFKICKLDKIVKLAKDIFMFVLLLPFETAINVTIGCHMFWRLNDEKINSVQRPYTPVSNSMHEFENESFTCSLCFIIKLYDNGEMSSAIKQLKQGDQVEISRHFPSNTFDPVKLHNASKLIFLAAGTGLTPFCTLTPYSLKYTTASEILILIFNERKCDIFFEEEFRLLCDRYAKRLKIVRFLSKPEKSDLEQRGRVSNEILQEHLPKFQTDYYTFICGPNGFCQAAAKKIPICFFCFVYNFILQNCIAVITAGTSPYDLNFMRARKGKSKRGGKGSKKGVVTKFDPEGALRHGFDGSLLPPARQTASIFRQPVTIVTTSSKHSKPAPVSEIKRSVGRMDKPFQMFALKRLQGLRATSISTGNFIALSEPLAPPSKIIPVGPGIGGDVACLSVAYSLQHPSTGLPITGQTGPKKSLDSNPGANVNPDQPLFQAVVITEDDVLLQQKRVIDARRRLEEALKQFASEWLVINVPKGGKSQEIDLKNKMASKIIDPVMRRKLLADGDGQGDERCLNLIGQEIVDYFNCQDVDLVKQEEIKDLLRRADMAMLRSSLLRQSLLKELEYFRNLGQDYDKQRAVQLEMVEKYRLEVESAKLLRKHREQCHLMAQLINQYPTREQSEQKKAELLKEVEEAKRKSQELKQTFELRKNQIHLMLLSMTAFTKIIKESKRKVHSKREWKNLYQYGKEVHDAVLVDRPNHETQIDLDFFFPYYGFRFNYTFISPNGFISFGRSKWIQPPYTFPNPKWPERQDPSFIAPFLSRATFQYTGSSRISNVWYRTVHRTVASSGDEVNFYSKKSQNQDVNFLQSQTEKPKYRRIHSGYVEDDQLLDLLTSDLQDGVNGANGFRALHALIVTWERMAFGGAPKIVNLQDYENAKRWQNTFQLVILTDEIRSYTIFNYATLNWTSSTDAGSLRGRGGYQSAIAGFNGGNGTGFTAMPYSARGEIFKLATFSSVSVPGRWMYRVDEEIIRGGCSNASSGYLVIAPDRGTMLGGIAVNITGQCLMPRSTVHVLFDELVVICNRLSIHRAQCVLPKFHRVGLVSVKISSDGGRTYPYIGIFYFVPPDRAVPGVVLRRDVLNYQLNAFDNPTPDLLSITWSPKNLTNIPNAKVTIDLFGYWENAELHKFERVGIIAENVNNVGFYEFSPKKLPRPKDPALLDKWKNYDFGVVRVSVKDRTDLGVLYSMLTSFSWYFLPDWEKNLGPNWALKRCIDWYEKDGKWRNFWMDLQPCPCTLDQALFDVGRFMPYLECDMNGDGGCYYHRGSSHCVMSTHAAWTGGQTVCCYDFDGWLLHSDDFEDLDVLRYYSPGLPYRAHMFGSYPYQMPPYIPSLSNWFHDLAPYHMCCRFADKCSFLFWRRQTRSCQGYIPPAAGFAYGGVHFITFDGVKYRFNGKGYYLLMKSDHPQHKLTVQIRLEQPPKTRWDVYPNSTIITGVALRENDSDVVQILARKEFRRWRYKTDVFVRGILRHFDTFDTKVQQFKGLNVWSPARNFDQSEMHIQLLSGAGVVVREKSGMLDVTVTLPSSFIQSKTRKVRYSTYGLLGVYNENADDDLQPPNTRHVSVSGKQCYVLPEASTLYYEFGKVDGSNAFIGPVLFHDFSQPLNNPLLFSQSNYRPSFDDLEIKGKAALEIRNDDIQRACQNNVPCKQMFVSTGVKSWAIYTKNAEEQFLSIQASGSKKWLSCGPLWKAVGAVKMPPGNNYLNGVTVTFSCRPEYFLHGTIQRTCIDGTWTPGWHVWCRTKSEEYALKWTTGILSTLLFLMFFFSIFYYCYRVHWLPKYRRRIAGKKCQTDQIKLPKVLQNHSIPLKIFYLNMGSSNDSSNPDETTAVGKVSDIMHVCKSSQDSRCVPVGEYVQKSEALLENRFKKSAKLGTMLGVFLPTIQNIFGVIMFIRLHWIVGMAGLIQSLIIVSMCSCLTFLTSISLSAIATNGVFEEGGPYFVISRNLSPEFGAAIGILFFLANAVATAMYVVGHVEVFLTYVAQDLPQFGTAMLRTDEEMANNFRIYGTILLLIIVCIAACGVKVTQTFAPISLFCVIISIIGIYTGSFVYNTTGSERICMVGEKAIKRLPLIMNGTLDSSCTKEENGTLWNLYCKVYSSGNGTICDPYFLNNNVTLRIVRHGMLSQHYKNNLHSYYMKAGEAAPGEKGISGVEVTQDITSTFYTLLAIYFPAVTGIMTGCNLSGDLADPQHSIPVGTIAAQLTTSFVFISYTVFYGMSIDRALLMDKYGESLGGSLVSGQLSWPTEWLVVVGCMASTFGAGLQSLFSAARLIQAVAKDNLVAKLQSFGKVTSKNEPCRALLLSAFIAELTILIGAVDHIAPIVDFFFLICYCFINIACTLQTLLKMPNWRPRFKYYHWTLSLLGAILGFFIMFSTHFDYAVIVLIMCLCIYKYVEYHGEKKEWGHGTEGFRFTTAHYALTKLEDKDLHPKNWRPHVLLFIKPDKTKEQIMKDPALLFAAALEEGGGFLMLTTFIEMKGENNFMNQLISTETTKLKDVLKLMKIKAYVRVIPCKDVAEAVWIHTLGAGIGGLRPNIIITDWPQRLKTWKMTNIPYFIDAQHPNL</sequence>
<dbReference type="PROSITE" id="PS50923">
    <property type="entry name" value="SUSHI"/>
    <property type="match status" value="1"/>
</dbReference>
<dbReference type="Gene3D" id="3.10.120.10">
    <property type="entry name" value="Cytochrome b5-like heme/steroid binding domain"/>
    <property type="match status" value="1"/>
</dbReference>
<dbReference type="InterPro" id="IPR035976">
    <property type="entry name" value="Sushi/SCR/CCP_sf"/>
</dbReference>
<dbReference type="SMART" id="SM01117">
    <property type="entry name" value="Cyt-b5"/>
    <property type="match status" value="1"/>
</dbReference>
<evidence type="ECO:0000313" key="23">
    <source>
        <dbReference type="Proteomes" id="UP000054632"/>
    </source>
</evidence>
<dbReference type="Pfam" id="PF00324">
    <property type="entry name" value="AA_permease"/>
    <property type="match status" value="2"/>
</dbReference>
<evidence type="ECO:0000256" key="1">
    <source>
        <dbReference type="ARBA" id="ARBA00004123"/>
    </source>
</evidence>
<dbReference type="InterPro" id="IPR003886">
    <property type="entry name" value="NIDO_dom"/>
</dbReference>
<dbReference type="InterPro" id="IPR008501">
    <property type="entry name" value="THOC7/Mft1"/>
</dbReference>
<dbReference type="SMART" id="SM00032">
    <property type="entry name" value="CCP"/>
    <property type="match status" value="1"/>
</dbReference>
<evidence type="ECO:0000256" key="14">
    <source>
        <dbReference type="SAM" id="MobiDB-lite"/>
    </source>
</evidence>
<dbReference type="GO" id="GO:0020037">
    <property type="term" value="F:heme binding"/>
    <property type="evidence" value="ECO:0007669"/>
    <property type="project" value="InterPro"/>
</dbReference>
<dbReference type="Pfam" id="PF00970">
    <property type="entry name" value="FAD_binding_6"/>
    <property type="match status" value="1"/>
</dbReference>
<proteinExistence type="predicted"/>
<dbReference type="CDD" id="cd00033">
    <property type="entry name" value="CCP"/>
    <property type="match status" value="1"/>
</dbReference>
<dbReference type="InterPro" id="IPR018506">
    <property type="entry name" value="Cyt_B5_heme-BS"/>
</dbReference>
<dbReference type="Gene3D" id="2.60.40.10">
    <property type="entry name" value="Immunoglobulins"/>
    <property type="match status" value="1"/>
</dbReference>
<dbReference type="GO" id="GO:0016491">
    <property type="term" value="F:oxidoreductase activity"/>
    <property type="evidence" value="ECO:0007669"/>
    <property type="project" value="InterPro"/>
</dbReference>
<feature type="transmembrane region" description="Helical" evidence="15">
    <location>
        <begin position="2492"/>
        <end position="2511"/>
    </location>
</feature>
<feature type="transmembrane region" description="Helical" evidence="15">
    <location>
        <begin position="2616"/>
        <end position="2637"/>
    </location>
</feature>
<dbReference type="Gene3D" id="2.10.70.10">
    <property type="entry name" value="Complement Module, domain 1"/>
    <property type="match status" value="1"/>
</dbReference>
<dbReference type="Pfam" id="PF06119">
    <property type="entry name" value="NIDO"/>
    <property type="match status" value="1"/>
</dbReference>
<dbReference type="GO" id="GO:0055064">
    <property type="term" value="P:chloride ion homeostasis"/>
    <property type="evidence" value="ECO:0007669"/>
    <property type="project" value="TreeGrafter"/>
</dbReference>
<dbReference type="InterPro" id="IPR017927">
    <property type="entry name" value="FAD-bd_FR_type"/>
</dbReference>
<dbReference type="InterPro" id="IPR008333">
    <property type="entry name" value="Cbr1-like_FAD-bd_dom"/>
</dbReference>
<dbReference type="InterPro" id="IPR004841">
    <property type="entry name" value="AA-permease/SLC12A_dom"/>
</dbReference>
<dbReference type="InterPro" id="IPR013783">
    <property type="entry name" value="Ig-like_fold"/>
</dbReference>
<dbReference type="SUPFAM" id="SSF81296">
    <property type="entry name" value="E set domains"/>
    <property type="match status" value="1"/>
</dbReference>
<evidence type="ECO:0000256" key="3">
    <source>
        <dbReference type="ARBA" id="ARBA00022617"/>
    </source>
</evidence>
<feature type="domain" description="Sushi" evidence="18">
    <location>
        <begin position="1976"/>
        <end position="2035"/>
    </location>
</feature>
<dbReference type="InterPro" id="IPR014756">
    <property type="entry name" value="Ig_E-set"/>
</dbReference>
<evidence type="ECO:0000256" key="5">
    <source>
        <dbReference type="ARBA" id="ARBA00022723"/>
    </source>
</evidence>
<keyword evidence="5" id="KW-0479">Metal-binding</keyword>
<dbReference type="SUPFAM" id="SSF63380">
    <property type="entry name" value="Riboflavin synthase domain-like"/>
    <property type="match status" value="1"/>
</dbReference>
<dbReference type="InterPro" id="IPR017938">
    <property type="entry name" value="Riboflavin_synthase-like_b-brl"/>
</dbReference>
<dbReference type="Pfam" id="PF14048">
    <property type="entry name" value="MBD_C"/>
    <property type="match status" value="1"/>
</dbReference>
<feature type="domain" description="NIDO" evidence="19">
    <location>
        <begin position="1099"/>
        <end position="1263"/>
    </location>
</feature>
<keyword evidence="3" id="KW-0349">Heme</keyword>
<evidence type="ECO:0000256" key="9">
    <source>
        <dbReference type="ARBA" id="ARBA00023136"/>
    </source>
</evidence>
<dbReference type="InterPro" id="IPR000436">
    <property type="entry name" value="Sushi_SCR_CCP_dom"/>
</dbReference>
<dbReference type="Proteomes" id="UP000054632">
    <property type="component" value="Unassembled WGS sequence"/>
</dbReference>